<feature type="region of interest" description="Disordered" evidence="1">
    <location>
        <begin position="178"/>
        <end position="273"/>
    </location>
</feature>
<dbReference type="InterPro" id="IPR043151">
    <property type="entry name" value="BAH_sf"/>
</dbReference>
<feature type="compositionally biased region" description="Basic and acidic residues" evidence="1">
    <location>
        <begin position="198"/>
        <end position="213"/>
    </location>
</feature>
<feature type="domain" description="BAH" evidence="2">
    <location>
        <begin position="36"/>
        <end position="160"/>
    </location>
</feature>
<evidence type="ECO:0000313" key="4">
    <source>
        <dbReference type="Proteomes" id="UP001140949"/>
    </source>
</evidence>
<evidence type="ECO:0000313" key="3">
    <source>
        <dbReference type="EMBL" id="KAJ6826105.1"/>
    </source>
</evidence>
<dbReference type="InterPro" id="IPR001025">
    <property type="entry name" value="BAH_dom"/>
</dbReference>
<comment type="caution">
    <text evidence="3">The sequence shown here is derived from an EMBL/GenBank/DDBJ whole genome shotgun (WGS) entry which is preliminary data.</text>
</comment>
<dbReference type="GO" id="GO:0003682">
    <property type="term" value="F:chromatin binding"/>
    <property type="evidence" value="ECO:0007669"/>
    <property type="project" value="InterPro"/>
</dbReference>
<dbReference type="PANTHER" id="PTHR47073">
    <property type="entry name" value="PROTEIN ANTI-SILENCING 1"/>
    <property type="match status" value="1"/>
</dbReference>
<evidence type="ECO:0000256" key="1">
    <source>
        <dbReference type="SAM" id="MobiDB-lite"/>
    </source>
</evidence>
<keyword evidence="4" id="KW-1185">Reference proteome</keyword>
<protein>
    <submittedName>
        <fullName evidence="3">Protein ANTI-SILENCING 1-like isoform X1</fullName>
    </submittedName>
</protein>
<dbReference type="Proteomes" id="UP001140949">
    <property type="component" value="Unassembled WGS sequence"/>
</dbReference>
<dbReference type="SUPFAM" id="SSF54928">
    <property type="entry name" value="RNA-binding domain, RBD"/>
    <property type="match status" value="1"/>
</dbReference>
<dbReference type="Gene3D" id="2.30.30.490">
    <property type="match status" value="1"/>
</dbReference>
<feature type="compositionally biased region" description="Basic and acidic residues" evidence="1">
    <location>
        <begin position="244"/>
        <end position="273"/>
    </location>
</feature>
<dbReference type="CDD" id="cd00590">
    <property type="entry name" value="RRM_SF"/>
    <property type="match status" value="1"/>
</dbReference>
<dbReference type="SMART" id="SM00439">
    <property type="entry name" value="BAH"/>
    <property type="match status" value="1"/>
</dbReference>
<organism evidence="3 4">
    <name type="scientific">Iris pallida</name>
    <name type="common">Sweet iris</name>
    <dbReference type="NCBI Taxonomy" id="29817"/>
    <lineage>
        <taxon>Eukaryota</taxon>
        <taxon>Viridiplantae</taxon>
        <taxon>Streptophyta</taxon>
        <taxon>Embryophyta</taxon>
        <taxon>Tracheophyta</taxon>
        <taxon>Spermatophyta</taxon>
        <taxon>Magnoliopsida</taxon>
        <taxon>Liliopsida</taxon>
        <taxon>Asparagales</taxon>
        <taxon>Iridaceae</taxon>
        <taxon>Iridoideae</taxon>
        <taxon>Irideae</taxon>
        <taxon>Iris</taxon>
    </lineage>
</organism>
<dbReference type="InterPro" id="IPR035979">
    <property type="entry name" value="RBD_domain_sf"/>
</dbReference>
<reference evidence="3" key="1">
    <citation type="journal article" date="2023" name="GigaByte">
        <title>Genome assembly of the bearded iris, Iris pallida Lam.</title>
        <authorList>
            <person name="Bruccoleri R.E."/>
            <person name="Oakeley E.J."/>
            <person name="Faust A.M.E."/>
            <person name="Altorfer M."/>
            <person name="Dessus-Babus S."/>
            <person name="Burckhardt D."/>
            <person name="Oertli M."/>
            <person name="Naumann U."/>
            <person name="Petersen F."/>
            <person name="Wong J."/>
        </authorList>
    </citation>
    <scope>NUCLEOTIDE SEQUENCE</scope>
    <source>
        <strain evidence="3">GSM-AAB239-AS_SAM_17_03QT</strain>
    </source>
</reference>
<reference evidence="3" key="2">
    <citation type="submission" date="2023-04" db="EMBL/GenBank/DDBJ databases">
        <authorList>
            <person name="Bruccoleri R.E."/>
            <person name="Oakeley E.J."/>
            <person name="Faust A.-M."/>
            <person name="Dessus-Babus S."/>
            <person name="Altorfer M."/>
            <person name="Burckhardt D."/>
            <person name="Oertli M."/>
            <person name="Naumann U."/>
            <person name="Petersen F."/>
            <person name="Wong J."/>
        </authorList>
    </citation>
    <scope>NUCLEOTIDE SEQUENCE</scope>
    <source>
        <strain evidence="3">GSM-AAB239-AS_SAM_17_03QT</strain>
        <tissue evidence="3">Leaf</tissue>
    </source>
</reference>
<sequence>MEPDFSELQFQWGKKRGIGGAKKDSQFYESFMFDGDEYSLYDCAYLCKKDEDEPYIGKIIKIWEQDNKKKVKILWFFRPSDVLSYLGDHEPMEKEIFLASGEGVGLSNINPLESIAGKCSVVCTSKDKKNPQPSKEAVESADFFFYRTFDVGTCTISDKITDTIAGVEVKFLLNREEHNPTPVSKTEENGLDGNGKIDSGKYEAHADAQDDKRFKKMRLSSHSVKSSDDLENNKNAIGMRKLQTKSDKDDAGKGSIKETSGKMKLNEKNTKSLDESVLKSSAVSVKENGKSEQKVLEVTLRPATVNEKITKSLDEPQLKSFAVSVKKNEKPEHQVLEVTRRPDTDRSKWFKGLPWDGRMKKANEQGTLIFLDNFDRSFTATDLEDIIYRLFDQSCTVKIIPQLPVLSPHYGQAYVIFKTPDAADEVVCKINRGCLMQPNGRPFLASKGVLTVAPKVSTIYGHLSLERRNQMQREEMRKAISTSHCSQGNTIEYEMALEWTLLQEKYNDCYFWLHKRQGGEVKQIKNSIKAKT</sequence>
<dbReference type="PROSITE" id="PS51038">
    <property type="entry name" value="BAH"/>
    <property type="match status" value="1"/>
</dbReference>
<dbReference type="FunFam" id="2.30.30.490:FF:000017">
    <property type="entry name" value="Bromo-adjacent homology (BAH) domain-containing protein"/>
    <property type="match status" value="1"/>
</dbReference>
<name>A0AAX6GCT6_IRIPA</name>
<proteinExistence type="predicted"/>
<dbReference type="EMBL" id="JANAVB010021197">
    <property type="protein sequence ID" value="KAJ6826105.1"/>
    <property type="molecule type" value="Genomic_DNA"/>
</dbReference>
<dbReference type="AlphaFoldDB" id="A0AAX6GCT6"/>
<dbReference type="Pfam" id="PF01426">
    <property type="entry name" value="BAH"/>
    <property type="match status" value="1"/>
</dbReference>
<gene>
    <name evidence="3" type="ORF">M6B38_374070</name>
</gene>
<dbReference type="PANTHER" id="PTHR47073:SF2">
    <property type="entry name" value="PROTEIN ANTI-SILENCING 1"/>
    <property type="match status" value="1"/>
</dbReference>
<evidence type="ECO:0000259" key="2">
    <source>
        <dbReference type="PROSITE" id="PS51038"/>
    </source>
</evidence>
<accession>A0AAX6GCT6</accession>
<dbReference type="GO" id="GO:0003723">
    <property type="term" value="F:RNA binding"/>
    <property type="evidence" value="ECO:0007669"/>
    <property type="project" value="TreeGrafter"/>
</dbReference>